<sequence>MSTSLRKRALAAEKTRLWREANWRRPDTRRCDRVIVEAVVEHLRQTPGSEGLMREIVDHAVAGLVLQEYPEAEARREVARRLRYLTTPAGIASGTVRGALDRRRYEKACPLSL</sequence>
<protein>
    <submittedName>
        <fullName evidence="1">Uncharacterized protein</fullName>
    </submittedName>
</protein>
<evidence type="ECO:0000313" key="1">
    <source>
        <dbReference type="EMBL" id="SMC32621.1"/>
    </source>
</evidence>
<dbReference type="STRING" id="937218.SAMN06297251_10157"/>
<dbReference type="RefSeq" id="WP_084407818.1">
    <property type="nucleotide sequence ID" value="NZ_FWXR01000001.1"/>
</dbReference>
<dbReference type="EMBL" id="FWXR01000001">
    <property type="protein sequence ID" value="SMC32621.1"/>
    <property type="molecule type" value="Genomic_DNA"/>
</dbReference>
<accession>A0A1W1Y9U7</accession>
<reference evidence="1 2" key="1">
    <citation type="submission" date="2017-04" db="EMBL/GenBank/DDBJ databases">
        <authorList>
            <person name="Afonso C.L."/>
            <person name="Miller P.J."/>
            <person name="Scott M.A."/>
            <person name="Spackman E."/>
            <person name="Goraichik I."/>
            <person name="Dimitrov K.M."/>
            <person name="Suarez D.L."/>
            <person name="Swayne D.E."/>
        </authorList>
    </citation>
    <scope>NUCLEOTIDE SEQUENCE [LARGE SCALE GENOMIC DNA]</scope>
    <source>
        <strain evidence="1 2">CGMCC 1.10972</strain>
    </source>
</reference>
<proteinExistence type="predicted"/>
<name>A0A1W1Y9U7_9HYPH</name>
<gene>
    <name evidence="1" type="ORF">SAMN06297251_10157</name>
</gene>
<dbReference type="Proteomes" id="UP000192656">
    <property type="component" value="Unassembled WGS sequence"/>
</dbReference>
<dbReference type="AlphaFoldDB" id="A0A1W1Y9U7"/>
<organism evidence="1 2">
    <name type="scientific">Fulvimarina manganoxydans</name>
    <dbReference type="NCBI Taxonomy" id="937218"/>
    <lineage>
        <taxon>Bacteria</taxon>
        <taxon>Pseudomonadati</taxon>
        <taxon>Pseudomonadota</taxon>
        <taxon>Alphaproteobacteria</taxon>
        <taxon>Hyphomicrobiales</taxon>
        <taxon>Aurantimonadaceae</taxon>
        <taxon>Fulvimarina</taxon>
    </lineage>
</organism>
<keyword evidence="2" id="KW-1185">Reference proteome</keyword>
<evidence type="ECO:0000313" key="2">
    <source>
        <dbReference type="Proteomes" id="UP000192656"/>
    </source>
</evidence>